<dbReference type="EMBL" id="CP043661">
    <property type="protein sequence ID" value="QNE18169.1"/>
    <property type="molecule type" value="Genomic_DNA"/>
</dbReference>
<name>A0A7G6WW04_9ACTN</name>
<reference evidence="2" key="1">
    <citation type="submission" date="2019-09" db="EMBL/GenBank/DDBJ databases">
        <title>Antimicrobial potential of Antarctic Bacteria.</title>
        <authorList>
            <person name="Benaud N."/>
            <person name="Edwards R.J."/>
            <person name="Ferrari B.C."/>
        </authorList>
    </citation>
    <scope>NUCLEOTIDE SEQUENCE [LARGE SCALE GENOMIC DNA]</scope>
    <source>
        <strain evidence="2">SPB151</strain>
    </source>
</reference>
<reference evidence="1 2" key="2">
    <citation type="journal article" date="2020" name="Microbiol. Resour. Announc.">
        <title>Antarctic desert soil bacteria exhibit high novel natural product potential, evaluated through long-read genome sequencing and comparative genomics.</title>
        <authorList>
            <person name="Benaud N."/>
            <person name="Edwards R.J."/>
            <person name="Amos T.G."/>
            <person name="D'Agostino P.M."/>
            <person name="Gutierrez-Chavez C."/>
            <person name="Montgomery K."/>
            <person name="Nicetic I."/>
            <person name="Ferrari B.C."/>
        </authorList>
    </citation>
    <scope>NUCLEOTIDE SEQUENCE [LARGE SCALE GENOMIC DNA]</scope>
    <source>
        <strain evidence="1 2">SPB151</strain>
    </source>
</reference>
<evidence type="ECO:0000313" key="1">
    <source>
        <dbReference type="EMBL" id="QNE18169.1"/>
    </source>
</evidence>
<dbReference type="RefSeq" id="WP_185447108.1">
    <property type="nucleotide sequence ID" value="NZ_CP043661.1"/>
</dbReference>
<dbReference type="KEGG" id="kqi:F1D05_10030"/>
<dbReference type="Proteomes" id="UP000515563">
    <property type="component" value="Chromosome"/>
</dbReference>
<keyword evidence="2" id="KW-1185">Reference proteome</keyword>
<dbReference type="AlphaFoldDB" id="A0A7G6WW04"/>
<protein>
    <submittedName>
        <fullName evidence="1">Uncharacterized protein</fullName>
    </submittedName>
</protein>
<accession>A0A7G6WW04</accession>
<organism evidence="1 2">
    <name type="scientific">Kribbella qitaiheensis</name>
    <dbReference type="NCBI Taxonomy" id="1544730"/>
    <lineage>
        <taxon>Bacteria</taxon>
        <taxon>Bacillati</taxon>
        <taxon>Actinomycetota</taxon>
        <taxon>Actinomycetes</taxon>
        <taxon>Propionibacteriales</taxon>
        <taxon>Kribbellaceae</taxon>
        <taxon>Kribbella</taxon>
    </lineage>
</organism>
<gene>
    <name evidence="1" type="ORF">F1D05_10030</name>
</gene>
<proteinExistence type="predicted"/>
<evidence type="ECO:0000313" key="2">
    <source>
        <dbReference type="Proteomes" id="UP000515563"/>
    </source>
</evidence>
<sequence>MSTDVVHHMYTRAADLVPYCGVVPGPDPVTGDWHTGHERDDLLKCVEFGLPACTTCLSPQALGGFTPLIMEEER</sequence>